<dbReference type="AlphaFoldDB" id="A0A6A6NKX1"/>
<feature type="transmembrane region" description="Helical" evidence="5">
    <location>
        <begin position="239"/>
        <end position="257"/>
    </location>
</feature>
<evidence type="ECO:0000313" key="9">
    <source>
        <dbReference type="Proteomes" id="UP000799766"/>
    </source>
</evidence>
<sequence length="457" mass="50564">MKRRQRKLIAAFGSLFAVNFVCALDANSLVVTLPVISTDLHGTAIEAHWSGTSFVLTSTVFQPTFTPLSHIFGRRHLLLAVLTLFTLGCILCAVAHDFTLLLFGRSLQGAGSGGILTLRYVITTNLVSLRERGKWFGLITMTWARLIFWLNIPLCAVSYITIPKIKRMDWIGSFSFTASLTSCLISITWGGTMYPWNHWKVLTPLILGSFGMIVFLVWSHLFQEKAILRSSMFKSRNALVMYLETVIHVLIPQPFYFQAAKGYSDLLSGIVQFPFTFTVGPFTVIIGVIIAKKNSYRWAIWLGWLTALIGICHIPIFKADTPASAIQASATDTDLLYAASLFTFFRSFGQMLGVAIRGVIFQNTLRSKLESFPSLAAEAQNITKDAAAMVEVIQRMQKSPLKDSLIESCLAVLASVVAVVFTEASTLNRALCSEQSIDKLSALDTEIDDKSLSEKAK</sequence>
<evidence type="ECO:0000256" key="4">
    <source>
        <dbReference type="ARBA" id="ARBA00023136"/>
    </source>
</evidence>
<dbReference type="InterPro" id="IPR036259">
    <property type="entry name" value="MFS_trans_sf"/>
</dbReference>
<keyword evidence="6" id="KW-0732">Signal</keyword>
<dbReference type="PANTHER" id="PTHR23501">
    <property type="entry name" value="MAJOR FACILITATOR SUPERFAMILY"/>
    <property type="match status" value="1"/>
</dbReference>
<dbReference type="OrthoDB" id="2351791at2759"/>
<dbReference type="InterPro" id="IPR020846">
    <property type="entry name" value="MFS_dom"/>
</dbReference>
<name>A0A6A6NKX1_9PEZI</name>
<dbReference type="PROSITE" id="PS50850">
    <property type="entry name" value="MFS"/>
    <property type="match status" value="1"/>
</dbReference>
<protein>
    <submittedName>
        <fullName evidence="8">Major facilitator superfamily domain-containing protein</fullName>
    </submittedName>
</protein>
<keyword evidence="4 5" id="KW-0472">Membrane</keyword>
<proteinExistence type="predicted"/>
<keyword evidence="3 5" id="KW-1133">Transmembrane helix</keyword>
<feature type="transmembrane region" description="Helical" evidence="5">
    <location>
        <begin position="47"/>
        <end position="65"/>
    </location>
</feature>
<evidence type="ECO:0000259" key="7">
    <source>
        <dbReference type="PROSITE" id="PS50850"/>
    </source>
</evidence>
<feature type="signal peptide" evidence="6">
    <location>
        <begin position="1"/>
        <end position="23"/>
    </location>
</feature>
<keyword evidence="9" id="KW-1185">Reference proteome</keyword>
<feature type="transmembrane region" description="Helical" evidence="5">
    <location>
        <begin position="201"/>
        <end position="218"/>
    </location>
</feature>
<dbReference type="Gene3D" id="1.20.1250.20">
    <property type="entry name" value="MFS general substrate transporter like domains"/>
    <property type="match status" value="1"/>
</dbReference>
<feature type="transmembrane region" description="Helical" evidence="5">
    <location>
        <begin position="171"/>
        <end position="189"/>
    </location>
</feature>
<feature type="transmembrane region" description="Helical" evidence="5">
    <location>
        <begin position="269"/>
        <end position="291"/>
    </location>
</feature>
<dbReference type="GO" id="GO:0005886">
    <property type="term" value="C:plasma membrane"/>
    <property type="evidence" value="ECO:0007669"/>
    <property type="project" value="TreeGrafter"/>
</dbReference>
<evidence type="ECO:0000313" key="8">
    <source>
        <dbReference type="EMBL" id="KAF2452289.1"/>
    </source>
</evidence>
<dbReference type="Proteomes" id="UP000799766">
    <property type="component" value="Unassembled WGS sequence"/>
</dbReference>
<keyword evidence="2 5" id="KW-0812">Transmembrane</keyword>
<feature type="chain" id="PRO_5025550738" evidence="6">
    <location>
        <begin position="24"/>
        <end position="457"/>
    </location>
</feature>
<feature type="transmembrane region" description="Helical" evidence="5">
    <location>
        <begin position="298"/>
        <end position="316"/>
    </location>
</feature>
<dbReference type="GO" id="GO:0022857">
    <property type="term" value="F:transmembrane transporter activity"/>
    <property type="evidence" value="ECO:0007669"/>
    <property type="project" value="InterPro"/>
</dbReference>
<feature type="transmembrane region" description="Helical" evidence="5">
    <location>
        <begin position="336"/>
        <end position="360"/>
    </location>
</feature>
<evidence type="ECO:0000256" key="1">
    <source>
        <dbReference type="ARBA" id="ARBA00004141"/>
    </source>
</evidence>
<feature type="transmembrane region" description="Helical" evidence="5">
    <location>
        <begin position="77"/>
        <end position="96"/>
    </location>
</feature>
<evidence type="ECO:0000256" key="2">
    <source>
        <dbReference type="ARBA" id="ARBA00022692"/>
    </source>
</evidence>
<dbReference type="PANTHER" id="PTHR23501:SF59">
    <property type="entry name" value="MAJOR FACILITATOR SUPERFAMILY (MFS) PROFILE DOMAIN-CONTAINING PROTEIN-RELATED"/>
    <property type="match status" value="1"/>
</dbReference>
<evidence type="ECO:0000256" key="3">
    <source>
        <dbReference type="ARBA" id="ARBA00022989"/>
    </source>
</evidence>
<feature type="domain" description="Major facilitator superfamily (MFS) profile" evidence="7">
    <location>
        <begin position="11"/>
        <end position="457"/>
    </location>
</feature>
<dbReference type="Pfam" id="PF07690">
    <property type="entry name" value="MFS_1"/>
    <property type="match status" value="1"/>
</dbReference>
<dbReference type="EMBL" id="MU001713">
    <property type="protein sequence ID" value="KAF2452289.1"/>
    <property type="molecule type" value="Genomic_DNA"/>
</dbReference>
<evidence type="ECO:0000256" key="5">
    <source>
        <dbReference type="SAM" id="Phobius"/>
    </source>
</evidence>
<organism evidence="8 9">
    <name type="scientific">Lineolata rhizophorae</name>
    <dbReference type="NCBI Taxonomy" id="578093"/>
    <lineage>
        <taxon>Eukaryota</taxon>
        <taxon>Fungi</taxon>
        <taxon>Dikarya</taxon>
        <taxon>Ascomycota</taxon>
        <taxon>Pezizomycotina</taxon>
        <taxon>Dothideomycetes</taxon>
        <taxon>Dothideomycetes incertae sedis</taxon>
        <taxon>Lineolatales</taxon>
        <taxon>Lineolataceae</taxon>
        <taxon>Lineolata</taxon>
    </lineage>
</organism>
<evidence type="ECO:0000256" key="6">
    <source>
        <dbReference type="SAM" id="SignalP"/>
    </source>
</evidence>
<reference evidence="8" key="1">
    <citation type="journal article" date="2020" name="Stud. Mycol.">
        <title>101 Dothideomycetes genomes: a test case for predicting lifestyles and emergence of pathogens.</title>
        <authorList>
            <person name="Haridas S."/>
            <person name="Albert R."/>
            <person name="Binder M."/>
            <person name="Bloem J."/>
            <person name="Labutti K."/>
            <person name="Salamov A."/>
            <person name="Andreopoulos B."/>
            <person name="Baker S."/>
            <person name="Barry K."/>
            <person name="Bills G."/>
            <person name="Bluhm B."/>
            <person name="Cannon C."/>
            <person name="Castanera R."/>
            <person name="Culley D."/>
            <person name="Daum C."/>
            <person name="Ezra D."/>
            <person name="Gonzalez J."/>
            <person name="Henrissat B."/>
            <person name="Kuo A."/>
            <person name="Liang C."/>
            <person name="Lipzen A."/>
            <person name="Lutzoni F."/>
            <person name="Magnuson J."/>
            <person name="Mondo S."/>
            <person name="Nolan M."/>
            <person name="Ohm R."/>
            <person name="Pangilinan J."/>
            <person name="Park H.-J."/>
            <person name="Ramirez L."/>
            <person name="Alfaro M."/>
            <person name="Sun H."/>
            <person name="Tritt A."/>
            <person name="Yoshinaga Y."/>
            <person name="Zwiers L.-H."/>
            <person name="Turgeon B."/>
            <person name="Goodwin S."/>
            <person name="Spatafora J."/>
            <person name="Crous P."/>
            <person name="Grigoriev I."/>
        </authorList>
    </citation>
    <scope>NUCLEOTIDE SEQUENCE</scope>
    <source>
        <strain evidence="8">ATCC 16933</strain>
    </source>
</reference>
<gene>
    <name evidence="8" type="ORF">BDY21DRAFT_388692</name>
</gene>
<dbReference type="SUPFAM" id="SSF103473">
    <property type="entry name" value="MFS general substrate transporter"/>
    <property type="match status" value="1"/>
</dbReference>
<dbReference type="InterPro" id="IPR011701">
    <property type="entry name" value="MFS"/>
</dbReference>
<accession>A0A6A6NKX1</accession>
<comment type="subcellular location">
    <subcellularLocation>
        <location evidence="1">Membrane</location>
        <topology evidence="1">Multi-pass membrane protein</topology>
    </subcellularLocation>
</comment>
<feature type="transmembrane region" description="Helical" evidence="5">
    <location>
        <begin position="135"/>
        <end position="159"/>
    </location>
</feature>